<feature type="chain" id="PRO_5039037490" description="3-keto-disaccharide hydrolase domain-containing protein" evidence="1">
    <location>
        <begin position="28"/>
        <end position="750"/>
    </location>
</feature>
<name>A0A9D1H1S8_9FIRM</name>
<organism evidence="2 3">
    <name type="scientific">Candidatus Ornithomonoglobus intestinigallinarum</name>
    <dbReference type="NCBI Taxonomy" id="2840894"/>
    <lineage>
        <taxon>Bacteria</taxon>
        <taxon>Bacillati</taxon>
        <taxon>Bacillota</taxon>
        <taxon>Clostridia</taxon>
        <taxon>Candidatus Ornithomonoglobus</taxon>
    </lineage>
</organism>
<evidence type="ECO:0000256" key="1">
    <source>
        <dbReference type="SAM" id="SignalP"/>
    </source>
</evidence>
<reference evidence="2" key="2">
    <citation type="journal article" date="2021" name="PeerJ">
        <title>Extensive microbial diversity within the chicken gut microbiome revealed by metagenomics and culture.</title>
        <authorList>
            <person name="Gilroy R."/>
            <person name="Ravi A."/>
            <person name="Getino M."/>
            <person name="Pursley I."/>
            <person name="Horton D.L."/>
            <person name="Alikhan N.F."/>
            <person name="Baker D."/>
            <person name="Gharbi K."/>
            <person name="Hall N."/>
            <person name="Watson M."/>
            <person name="Adriaenssens E.M."/>
            <person name="Foster-Nyarko E."/>
            <person name="Jarju S."/>
            <person name="Secka A."/>
            <person name="Antonio M."/>
            <person name="Oren A."/>
            <person name="Chaudhuri R.R."/>
            <person name="La Ragione R."/>
            <person name="Hildebrand F."/>
            <person name="Pallen M.J."/>
        </authorList>
    </citation>
    <scope>NUCLEOTIDE SEQUENCE</scope>
    <source>
        <strain evidence="2">CHK181-108</strain>
    </source>
</reference>
<dbReference type="AlphaFoldDB" id="A0A9D1H1S8"/>
<protein>
    <recommendedName>
        <fullName evidence="4">3-keto-disaccharide hydrolase domain-containing protein</fullName>
    </recommendedName>
</protein>
<keyword evidence="1" id="KW-0732">Signal</keyword>
<evidence type="ECO:0000313" key="3">
    <source>
        <dbReference type="Proteomes" id="UP000824165"/>
    </source>
</evidence>
<dbReference type="InterPro" id="IPR013320">
    <property type="entry name" value="ConA-like_dom_sf"/>
</dbReference>
<feature type="signal peptide" evidence="1">
    <location>
        <begin position="1"/>
        <end position="27"/>
    </location>
</feature>
<dbReference type="EMBL" id="DVLU01000009">
    <property type="protein sequence ID" value="HIT84506.1"/>
    <property type="molecule type" value="Genomic_DNA"/>
</dbReference>
<sequence length="750" mass="81341">MIHNMKKLLSIVSAAALCAALIPASYAANGENYSTDFSDLQTGGAGLAGWTFNDEEALWFTGDNTSFCKNSDESIIAKSEGDNTYLCLNSTGEGVDTYAGAIFDAGITGGVYKIAFDQKSESDTAASDDKCTNMRVRFTDGTNTKEVLYLSENSGDILNAAGNAAIAVNEKGDTVKLSKDTWSRVELIVNLNTTQVMRFVNGRGAQSVDISSLDGVSKILIAGSTDDLYIDNFEVARLNDESAYAESEKTEDELINTNFTRYVDHAFNVNTANNNDNLTLGNAAWRGGAYTALTDRGVSMKLTNTSYNQNGNDLYFAFPAQADSGIYTTEVWVKPVTTEGKTGIPALQVKLKGDNDKILKTDTTGKITAFSDTLDKTGSPLTLKTDEWNKIEMVNDLENNRVYAFVNGYGCGYTTNGSGKFTGIDFIASSGQCDIYIDDLRIYQEDASLYSQNGDGSYIEYEDFTDAGTKVSDGDNANSMKFGNFTFGNAAWRGSTYATKTDKGISLCMGDPTGNTPANKYNDVTWTPSDTLSDTDGKYVIEFDQRYDTDTTCKFTVRLYSTTNKEQTEFVISDTGYLSGGSIDASFAKGQWNHAKITVDLNAKTAVFNINGTDVRTVPISNQNISSVLLNTIMSGNKNHGDIFIDNFTVKNITETEPVFNSEITTFSQFISDTDKAMGYLAEVKSETGGSITNIEWTVTQGETTKTKDVTLASVEIPANGSVYFGLIADGLYDDPKDETDDARCGLTIN</sequence>
<evidence type="ECO:0008006" key="4">
    <source>
        <dbReference type="Google" id="ProtNLM"/>
    </source>
</evidence>
<dbReference type="Proteomes" id="UP000824165">
    <property type="component" value="Unassembled WGS sequence"/>
</dbReference>
<dbReference type="SUPFAM" id="SSF49899">
    <property type="entry name" value="Concanavalin A-like lectins/glucanases"/>
    <property type="match status" value="1"/>
</dbReference>
<proteinExistence type="predicted"/>
<evidence type="ECO:0000313" key="2">
    <source>
        <dbReference type="EMBL" id="HIT84506.1"/>
    </source>
</evidence>
<comment type="caution">
    <text evidence="2">The sequence shown here is derived from an EMBL/GenBank/DDBJ whole genome shotgun (WGS) entry which is preliminary data.</text>
</comment>
<accession>A0A9D1H1S8</accession>
<dbReference type="Gene3D" id="2.60.120.200">
    <property type="match status" value="1"/>
</dbReference>
<reference evidence="2" key="1">
    <citation type="submission" date="2020-10" db="EMBL/GenBank/DDBJ databases">
        <authorList>
            <person name="Gilroy R."/>
        </authorList>
    </citation>
    <scope>NUCLEOTIDE SEQUENCE</scope>
    <source>
        <strain evidence="2">CHK181-108</strain>
    </source>
</reference>
<gene>
    <name evidence="2" type="ORF">IAA60_01240</name>
</gene>